<dbReference type="Proteomes" id="UP001500280">
    <property type="component" value="Unassembled WGS sequence"/>
</dbReference>
<evidence type="ECO:0000313" key="3">
    <source>
        <dbReference type="Proteomes" id="UP001500280"/>
    </source>
</evidence>
<evidence type="ECO:0000256" key="1">
    <source>
        <dbReference type="SAM" id="MobiDB-lite"/>
    </source>
</evidence>
<sequence length="65" mass="6874">MLPVRVTRVAARPGSSGDNRYGGDPAGGEEWVQPRSAVKPSPRVGIAVVTVMLLLTCGSATRRIR</sequence>
<proteinExistence type="predicted"/>
<organism evidence="2 3">
    <name type="scientific">Kribbella yunnanensis</name>
    <dbReference type="NCBI Taxonomy" id="190194"/>
    <lineage>
        <taxon>Bacteria</taxon>
        <taxon>Bacillati</taxon>
        <taxon>Actinomycetota</taxon>
        <taxon>Actinomycetes</taxon>
        <taxon>Propionibacteriales</taxon>
        <taxon>Kribbellaceae</taxon>
        <taxon>Kribbella</taxon>
    </lineage>
</organism>
<dbReference type="EMBL" id="BAAANF010000023">
    <property type="protein sequence ID" value="GAA1711292.1"/>
    <property type="molecule type" value="Genomic_DNA"/>
</dbReference>
<comment type="caution">
    <text evidence="2">The sequence shown here is derived from an EMBL/GenBank/DDBJ whole genome shotgun (WGS) entry which is preliminary data.</text>
</comment>
<feature type="region of interest" description="Disordered" evidence="1">
    <location>
        <begin position="1"/>
        <end position="36"/>
    </location>
</feature>
<gene>
    <name evidence="2" type="ORF">GCM10009745_69190</name>
</gene>
<reference evidence="3" key="1">
    <citation type="journal article" date="2019" name="Int. J. Syst. Evol. Microbiol.">
        <title>The Global Catalogue of Microorganisms (GCM) 10K type strain sequencing project: providing services to taxonomists for standard genome sequencing and annotation.</title>
        <authorList>
            <consortium name="The Broad Institute Genomics Platform"/>
            <consortium name="The Broad Institute Genome Sequencing Center for Infectious Disease"/>
            <person name="Wu L."/>
            <person name="Ma J."/>
        </authorList>
    </citation>
    <scope>NUCLEOTIDE SEQUENCE [LARGE SCALE GENOMIC DNA]</scope>
    <source>
        <strain evidence="3">JCM 14307</strain>
    </source>
</reference>
<evidence type="ECO:0000313" key="2">
    <source>
        <dbReference type="EMBL" id="GAA1711292.1"/>
    </source>
</evidence>
<keyword evidence="3" id="KW-1185">Reference proteome</keyword>
<name>A0ABP4UVT8_9ACTN</name>
<protein>
    <submittedName>
        <fullName evidence="2">Uncharacterized protein</fullName>
    </submittedName>
</protein>
<accession>A0ABP4UVT8</accession>